<gene>
    <name evidence="1" type="ORF">HKBW3S25_01974</name>
</gene>
<evidence type="ECO:0008006" key="3">
    <source>
        <dbReference type="Google" id="ProtNLM"/>
    </source>
</evidence>
<dbReference type="Proteomes" id="UP000543224">
    <property type="component" value="Unassembled WGS sequence"/>
</dbReference>
<reference evidence="1 2" key="1">
    <citation type="journal article" date="2020" name="Front. Microbiol.">
        <title>Single-cell genomics of novel Actinobacteria with the Wood-Ljungdahl pathway discovered in a serpentinizing system.</title>
        <authorList>
            <person name="Merino N."/>
            <person name="Kawai M."/>
            <person name="Boyd E.S."/>
            <person name="Colman D.R."/>
            <person name="McGlynn S.E."/>
            <person name="Nealson K.H."/>
            <person name="Kurokawa K."/>
            <person name="Hongoh Y."/>
        </authorList>
    </citation>
    <scope>NUCLEOTIDE SEQUENCE [LARGE SCALE GENOMIC DNA]</scope>
    <source>
        <strain evidence="1 2">S25</strain>
    </source>
</reference>
<protein>
    <recommendedName>
        <fullName evidence="3">Phosphate acyltransferase</fullName>
    </recommendedName>
</protein>
<dbReference type="EMBL" id="BLRX01000643">
    <property type="protein sequence ID" value="GFP26480.1"/>
    <property type="molecule type" value="Genomic_DNA"/>
</dbReference>
<organism evidence="1 2">
    <name type="scientific">Candidatus Hakubella thermalkaliphila</name>
    <dbReference type="NCBI Taxonomy" id="2754717"/>
    <lineage>
        <taxon>Bacteria</taxon>
        <taxon>Bacillati</taxon>
        <taxon>Actinomycetota</taxon>
        <taxon>Actinomycetota incertae sedis</taxon>
        <taxon>Candidatus Hakubellales</taxon>
        <taxon>Candidatus Hakubellaceae</taxon>
        <taxon>Candidatus Hakubella</taxon>
    </lineage>
</organism>
<evidence type="ECO:0000313" key="1">
    <source>
        <dbReference type="EMBL" id="GFP26480.1"/>
    </source>
</evidence>
<name>A0A6V8P3T3_9ACTN</name>
<dbReference type="Gene3D" id="3.40.718.10">
    <property type="entry name" value="Isopropylmalate Dehydrogenase"/>
    <property type="match status" value="1"/>
</dbReference>
<feature type="non-terminal residue" evidence="1">
    <location>
        <position position="33"/>
    </location>
</feature>
<dbReference type="AlphaFoldDB" id="A0A6V8P3T3"/>
<comment type="caution">
    <text evidence="1">The sequence shown here is derived from an EMBL/GenBank/DDBJ whole genome shotgun (WGS) entry which is preliminary data.</text>
</comment>
<evidence type="ECO:0000313" key="2">
    <source>
        <dbReference type="Proteomes" id="UP000543224"/>
    </source>
</evidence>
<proteinExistence type="predicted"/>
<accession>A0A6V8P3T3</accession>
<sequence length="33" mass="3569">MDRRSLLAPRIIVDAMGGDYAPREVVLGAIEAL</sequence>